<dbReference type="Proteomes" id="UP000186110">
    <property type="component" value="Chromosome"/>
</dbReference>
<sequence length="207" mass="23477">MLDLEQKRRVRFTQLEAEAQERLRTIYHLTSAQAALNIARTGYIWSNDADGCANFSLNRDLKLHYTAEPEVTLKFKFHGDVQLREQEVDYTGYTPNTLNLHMIAWPKVYGMDGVRVAIARVAAGTTVHLECVDFKLTPAFIEKCKTDPAAELLLRRLRRQLALGRMIKVPSTPQERLDIEARSTVDAVPEPSLVKKLWGRVTGRAAT</sequence>
<dbReference type="STRING" id="1484693.RS694_09520"/>
<reference evidence="1 2" key="1">
    <citation type="submission" date="2017-01" db="EMBL/GenBank/DDBJ databases">
        <authorList>
            <person name="Mah S.A."/>
            <person name="Swanson W.J."/>
            <person name="Moy G.W."/>
            <person name="Vacquier V.D."/>
        </authorList>
    </citation>
    <scope>NUCLEOTIDE SEQUENCE [LARGE SCALE GENOMIC DNA]</scope>
    <source>
        <strain evidence="1 2">DSM 22694</strain>
    </source>
</reference>
<keyword evidence="2" id="KW-1185">Reference proteome</keyword>
<dbReference type="KEGG" id="rsb:RS694_09520"/>
<name>A0A1P8K9R2_9BURK</name>
<evidence type="ECO:0000313" key="1">
    <source>
        <dbReference type="EMBL" id="APW42744.1"/>
    </source>
</evidence>
<evidence type="ECO:0000313" key="2">
    <source>
        <dbReference type="Proteomes" id="UP000186110"/>
    </source>
</evidence>
<dbReference type="EMBL" id="CP019239">
    <property type="protein sequence ID" value="APW42744.1"/>
    <property type="molecule type" value="Genomic_DNA"/>
</dbReference>
<accession>A0A1P8K9R2</accession>
<gene>
    <name evidence="1" type="ORF">RS694_09520</name>
</gene>
<dbReference type="AlphaFoldDB" id="A0A1P8K9R2"/>
<organism evidence="1 2">
    <name type="scientific">Rhodoferax saidenbachensis</name>
    <dbReference type="NCBI Taxonomy" id="1484693"/>
    <lineage>
        <taxon>Bacteria</taxon>
        <taxon>Pseudomonadati</taxon>
        <taxon>Pseudomonadota</taxon>
        <taxon>Betaproteobacteria</taxon>
        <taxon>Burkholderiales</taxon>
        <taxon>Comamonadaceae</taxon>
        <taxon>Rhodoferax</taxon>
    </lineage>
</organism>
<proteinExistence type="predicted"/>
<protein>
    <submittedName>
        <fullName evidence="1">Uncharacterized protein</fullName>
    </submittedName>
</protein>
<dbReference type="RefSeq" id="WP_029707541.1">
    <property type="nucleotide sequence ID" value="NZ_CP019239.1"/>
</dbReference>